<accession>A0A499UUI8</accession>
<gene>
    <name evidence="2" type="ORF">SSPO_070180</name>
</gene>
<dbReference type="Proteomes" id="UP000463951">
    <property type="component" value="Chromosome"/>
</dbReference>
<proteinExistence type="predicted"/>
<protein>
    <submittedName>
        <fullName evidence="2">Uncharacterized protein</fullName>
    </submittedName>
</protein>
<organism evidence="2 3">
    <name type="scientific">Streptomyces antimycoticus</name>
    <dbReference type="NCBI Taxonomy" id="68175"/>
    <lineage>
        <taxon>Bacteria</taxon>
        <taxon>Bacillati</taxon>
        <taxon>Actinomycetota</taxon>
        <taxon>Actinomycetes</taxon>
        <taxon>Kitasatosporales</taxon>
        <taxon>Streptomycetaceae</taxon>
        <taxon>Streptomyces</taxon>
        <taxon>Streptomyces violaceusniger group</taxon>
    </lineage>
</organism>
<feature type="region of interest" description="Disordered" evidence="1">
    <location>
        <begin position="97"/>
        <end position="130"/>
    </location>
</feature>
<feature type="compositionally biased region" description="Polar residues" evidence="1">
    <location>
        <begin position="97"/>
        <end position="122"/>
    </location>
</feature>
<evidence type="ECO:0000313" key="3">
    <source>
        <dbReference type="Proteomes" id="UP000463951"/>
    </source>
</evidence>
<evidence type="ECO:0000256" key="1">
    <source>
        <dbReference type="SAM" id="MobiDB-lite"/>
    </source>
</evidence>
<dbReference type="AlphaFoldDB" id="A0A499UUI8"/>
<reference evidence="2 3" key="1">
    <citation type="journal article" date="2020" name="Int. J. Syst. Evol. Microbiol.">
        <title>Reclassification of Streptomyces castelarensis and Streptomyces sporoclivatus as later heterotypic synonyms of Streptomyces antimycoticus.</title>
        <authorList>
            <person name="Komaki H."/>
            <person name="Tamura T."/>
        </authorList>
    </citation>
    <scope>NUCLEOTIDE SEQUENCE [LARGE SCALE GENOMIC DNA]</scope>
    <source>
        <strain evidence="2 3">NBRC 100767</strain>
    </source>
</reference>
<sequence>MGRLAQRLRRGGVPVAGHQLDLGAVGPALEDLRGEVVAGARILARMPAAAQYAETEAPPLPELSSMTSGTPRWARSEIITLVPRSLKLPVGLNHSSLNRIRSSPQPFSTSGVHPSPSDTGASMRTGRAAR</sequence>
<evidence type="ECO:0000313" key="2">
    <source>
        <dbReference type="EMBL" id="BBJ44300.1"/>
    </source>
</evidence>
<name>A0A499UUI8_9ACTN</name>
<dbReference type="EMBL" id="AP019620">
    <property type="protein sequence ID" value="BBJ44300.1"/>
    <property type="molecule type" value="Genomic_DNA"/>
</dbReference>